<keyword evidence="2" id="KW-0812">Transmembrane</keyword>
<dbReference type="Pfam" id="PF09972">
    <property type="entry name" value="DUF2207"/>
    <property type="match status" value="1"/>
</dbReference>
<feature type="compositionally biased region" description="Gly residues" evidence="1">
    <location>
        <begin position="661"/>
        <end position="679"/>
    </location>
</feature>
<feature type="transmembrane region" description="Helical" evidence="2">
    <location>
        <begin position="414"/>
        <end position="435"/>
    </location>
</feature>
<evidence type="ECO:0000256" key="2">
    <source>
        <dbReference type="SAM" id="Phobius"/>
    </source>
</evidence>
<evidence type="ECO:0000259" key="4">
    <source>
        <dbReference type="Pfam" id="PF09972"/>
    </source>
</evidence>
<feature type="transmembrane region" description="Helical" evidence="2">
    <location>
        <begin position="258"/>
        <end position="276"/>
    </location>
</feature>
<keyword evidence="7" id="KW-1185">Reference proteome</keyword>
<feature type="region of interest" description="Disordered" evidence="1">
    <location>
        <begin position="624"/>
        <end position="679"/>
    </location>
</feature>
<protein>
    <submittedName>
        <fullName evidence="6">Predicted membrane protein</fullName>
    </submittedName>
</protein>
<accession>A0A1T5ESI1</accession>
<proteinExistence type="predicted"/>
<gene>
    <name evidence="6" type="ORF">SAMN05660477_01516</name>
</gene>
<dbReference type="InterPro" id="IPR018702">
    <property type="entry name" value="DUF2207"/>
</dbReference>
<dbReference type="InterPro" id="IPR048389">
    <property type="entry name" value="YciQ-like_C"/>
</dbReference>
<feature type="signal peptide" evidence="3">
    <location>
        <begin position="1"/>
        <end position="18"/>
    </location>
</feature>
<name>A0A1T5ESI1_9FLAO</name>
<organism evidence="6 7">
    <name type="scientific">Soonwooa buanensis</name>
    <dbReference type="NCBI Taxonomy" id="619805"/>
    <lineage>
        <taxon>Bacteria</taxon>
        <taxon>Pseudomonadati</taxon>
        <taxon>Bacteroidota</taxon>
        <taxon>Flavobacteriia</taxon>
        <taxon>Flavobacteriales</taxon>
        <taxon>Weeksellaceae</taxon>
        <taxon>Chryseobacterium group</taxon>
        <taxon>Soonwooa</taxon>
    </lineage>
</organism>
<reference evidence="6 7" key="1">
    <citation type="submission" date="2017-02" db="EMBL/GenBank/DDBJ databases">
        <authorList>
            <person name="Peterson S.W."/>
        </authorList>
    </citation>
    <scope>NUCLEOTIDE SEQUENCE [LARGE SCALE GENOMIC DNA]</scope>
    <source>
        <strain evidence="6 7">DSM 22323</strain>
    </source>
</reference>
<evidence type="ECO:0000313" key="7">
    <source>
        <dbReference type="Proteomes" id="UP000191112"/>
    </source>
</evidence>
<evidence type="ECO:0000313" key="6">
    <source>
        <dbReference type="EMBL" id="SKB86778.1"/>
    </source>
</evidence>
<feature type="transmembrane region" description="Helical" evidence="2">
    <location>
        <begin position="441"/>
        <end position="465"/>
    </location>
</feature>
<feature type="transmembrane region" description="Helical" evidence="2">
    <location>
        <begin position="472"/>
        <end position="495"/>
    </location>
</feature>
<dbReference type="EMBL" id="FUYZ01000004">
    <property type="protein sequence ID" value="SKB86778.1"/>
    <property type="molecule type" value="Genomic_DNA"/>
</dbReference>
<evidence type="ECO:0000256" key="3">
    <source>
        <dbReference type="SAM" id="SignalP"/>
    </source>
</evidence>
<sequence>MKYLFLIFVLAINSVVFSQGRPAIISLEDIDSEDYQDSLQNYNAYKERVIDFHSDIVISKKSVVRVTETIKVYAAGYEIKRGLFRALPMIRNINGIREDVDYNIISIKKDGSKEPYHIERLNEVFNIYIGSKDYLLSSGNYTYEITYETTDQIGYFKTYDEFYWNVNGTDWSFPIEHISAKITLPAGADILQNSCYTGLHGSQEKNCTPKTLGPTEMFFEASNLKLKENLTIAVGFKPNILEAPSAFSKLFRKNKDRIPLILVACFLVFYFVKTWFRHGRVTNKPIVIPQFDAPYNLSPAAIGYIEKGEYDASHLAANLVDMAIKKVISLKEDTSHQQTFNTFRVYDIKKLTDNTEALLDDEKLIFNDIFGEKTSKLKIDGTYDRRLKNASADLHKLLRKNLEKFTVDIPNMRFVYNALMMIVGTFLLGLLYASLADNNNFEMFGIGAMFVFFDGLIILLVLSLWKEFYKTFIVFVLLIFLILFCVPLFLFAFGGSEDMTRLGSDCFKFLIFGGISLLIFKYFIKRPSDEKVQMKSEIEGFKMYLGTAEEAQLKFHNPPEMTTDLYEKFLPYAIVLNVQDIWGQRFRSSLKSSLVDTTEFSEFAFDSTFASAFSMSVLESSNPPAPASFTSSSSDSSSYSSSSSRSSSSSSYSGGSSSSGSSGGGSSGGGGGGGGGGGW</sequence>
<evidence type="ECO:0000259" key="5">
    <source>
        <dbReference type="Pfam" id="PF20990"/>
    </source>
</evidence>
<dbReference type="Pfam" id="PF20990">
    <property type="entry name" value="DUF2207_C"/>
    <property type="match status" value="1"/>
</dbReference>
<feature type="transmembrane region" description="Helical" evidence="2">
    <location>
        <begin position="507"/>
        <end position="524"/>
    </location>
</feature>
<evidence type="ECO:0000256" key="1">
    <source>
        <dbReference type="SAM" id="MobiDB-lite"/>
    </source>
</evidence>
<dbReference type="STRING" id="619805.SAMN05660477_01516"/>
<feature type="chain" id="PRO_5012097667" evidence="3">
    <location>
        <begin position="19"/>
        <end position="679"/>
    </location>
</feature>
<dbReference type="OrthoDB" id="9767603at2"/>
<feature type="domain" description="DUF2207" evidence="4">
    <location>
        <begin position="51"/>
        <end position="236"/>
    </location>
</feature>
<dbReference type="AlphaFoldDB" id="A0A1T5ESI1"/>
<keyword evidence="2" id="KW-0472">Membrane</keyword>
<feature type="compositionally biased region" description="Low complexity" evidence="1">
    <location>
        <begin position="631"/>
        <end position="660"/>
    </location>
</feature>
<dbReference type="Proteomes" id="UP000191112">
    <property type="component" value="Unassembled WGS sequence"/>
</dbReference>
<keyword evidence="2" id="KW-1133">Transmembrane helix</keyword>
<dbReference type="RefSeq" id="WP_079666771.1">
    <property type="nucleotide sequence ID" value="NZ_FUYZ01000004.1"/>
</dbReference>
<feature type="domain" description="Predicted membrane protein YciQ-like C-terminal" evidence="5">
    <location>
        <begin position="290"/>
        <end position="586"/>
    </location>
</feature>
<keyword evidence="3" id="KW-0732">Signal</keyword>